<dbReference type="RefSeq" id="WP_136372419.1">
    <property type="nucleotide sequence ID" value="NZ_SSOB01000038.1"/>
</dbReference>
<dbReference type="PANTHER" id="PTHR33540">
    <property type="entry name" value="TRNA THREONYLCARBAMOYLADENOSINE BIOSYNTHESIS PROTEIN TSAE"/>
    <property type="match status" value="1"/>
</dbReference>
<evidence type="ECO:0000256" key="5">
    <source>
        <dbReference type="ARBA" id="ARBA00022694"/>
    </source>
</evidence>
<evidence type="ECO:0000256" key="4">
    <source>
        <dbReference type="ARBA" id="ARBA00022490"/>
    </source>
</evidence>
<dbReference type="GO" id="GO:0002949">
    <property type="term" value="P:tRNA threonylcarbamoyladenosine modification"/>
    <property type="evidence" value="ECO:0007669"/>
    <property type="project" value="InterPro"/>
</dbReference>
<keyword evidence="6" id="KW-0479">Metal-binding</keyword>
<keyword evidence="7" id="KW-0547">Nucleotide-binding</keyword>
<gene>
    <name evidence="11" type="primary">tsaE</name>
    <name evidence="11" type="ORF">E6C55_24285</name>
</gene>
<comment type="subcellular location">
    <subcellularLocation>
        <location evidence="1">Cytoplasm</location>
    </subcellularLocation>
</comment>
<keyword evidence="4" id="KW-0963">Cytoplasm</keyword>
<comment type="caution">
    <text evidence="11">The sequence shown here is derived from an EMBL/GenBank/DDBJ whole genome shotgun (WGS) entry which is preliminary data.</text>
</comment>
<keyword evidence="12" id="KW-1185">Reference proteome</keyword>
<keyword evidence="5" id="KW-0819">tRNA processing</keyword>
<dbReference type="InterPro" id="IPR003442">
    <property type="entry name" value="T6A_TsaE"/>
</dbReference>
<dbReference type="OrthoDB" id="9815896at2"/>
<evidence type="ECO:0000256" key="10">
    <source>
        <dbReference type="ARBA" id="ARBA00032441"/>
    </source>
</evidence>
<dbReference type="NCBIfam" id="TIGR00150">
    <property type="entry name" value="T6A_YjeE"/>
    <property type="match status" value="1"/>
</dbReference>
<dbReference type="InterPro" id="IPR027417">
    <property type="entry name" value="P-loop_NTPase"/>
</dbReference>
<dbReference type="PANTHER" id="PTHR33540:SF2">
    <property type="entry name" value="TRNA THREONYLCARBAMOYLADENOSINE BIOSYNTHESIS PROTEIN TSAE"/>
    <property type="match status" value="1"/>
</dbReference>
<keyword evidence="11" id="KW-0808">Transferase</keyword>
<comment type="similarity">
    <text evidence="2">Belongs to the TsaE family.</text>
</comment>
<protein>
    <recommendedName>
        <fullName evidence="3">tRNA threonylcarbamoyladenosine biosynthesis protein TsaE</fullName>
    </recommendedName>
    <alternativeName>
        <fullName evidence="10">t(6)A37 threonylcarbamoyladenosine biosynthesis protein TsaE</fullName>
    </alternativeName>
</protein>
<dbReference type="AlphaFoldDB" id="A0A4S4BLM5"/>
<keyword evidence="8" id="KW-0067">ATP-binding</keyword>
<sequence length="174" mass="19513">MSDEVRIGGGDRRVYEWEARSEADTVRLAERLAALAFPGTMIALDGDLGAGKTRFSQAFAAGLGVRGVVNSPTFTIIKEYDEGRLPLYHMDVYRLSQEEADELGLDEYFEGEGVSLVEWASLIVPLLPAERLDVHIGTLGPEERRFVFTPRGERYESWCRQLGMTERKRGEAAR</sequence>
<organism evidence="11 12">
    <name type="scientific">Cohnella fermenti</name>
    <dbReference type="NCBI Taxonomy" id="2565925"/>
    <lineage>
        <taxon>Bacteria</taxon>
        <taxon>Bacillati</taxon>
        <taxon>Bacillota</taxon>
        <taxon>Bacilli</taxon>
        <taxon>Bacillales</taxon>
        <taxon>Paenibacillaceae</taxon>
        <taxon>Cohnella</taxon>
    </lineage>
</organism>
<proteinExistence type="inferred from homology"/>
<dbReference type="SUPFAM" id="SSF52540">
    <property type="entry name" value="P-loop containing nucleoside triphosphate hydrolases"/>
    <property type="match status" value="1"/>
</dbReference>
<evidence type="ECO:0000256" key="7">
    <source>
        <dbReference type="ARBA" id="ARBA00022741"/>
    </source>
</evidence>
<dbReference type="GO" id="GO:0005524">
    <property type="term" value="F:ATP binding"/>
    <property type="evidence" value="ECO:0007669"/>
    <property type="project" value="UniProtKB-KW"/>
</dbReference>
<dbReference type="EMBL" id="SSOB01000038">
    <property type="protein sequence ID" value="THF74731.1"/>
    <property type="molecule type" value="Genomic_DNA"/>
</dbReference>
<evidence type="ECO:0000313" key="12">
    <source>
        <dbReference type="Proteomes" id="UP000310636"/>
    </source>
</evidence>
<evidence type="ECO:0000313" key="11">
    <source>
        <dbReference type="EMBL" id="THF74731.1"/>
    </source>
</evidence>
<reference evidence="11 12" key="1">
    <citation type="submission" date="2019-04" db="EMBL/GenBank/DDBJ databases">
        <title>Cohnella sp. nov. isolated from preserved vegetables.</title>
        <authorList>
            <person name="Lin S.-Y."/>
            <person name="Hung M.-H."/>
            <person name="Young C.-C."/>
        </authorList>
    </citation>
    <scope>NUCLEOTIDE SEQUENCE [LARGE SCALE GENOMIC DNA]</scope>
    <source>
        <strain evidence="11 12">CC-MHH1044</strain>
    </source>
</reference>
<evidence type="ECO:0000256" key="9">
    <source>
        <dbReference type="ARBA" id="ARBA00022842"/>
    </source>
</evidence>
<name>A0A4S4BLM5_9BACL</name>
<dbReference type="Gene3D" id="3.40.50.300">
    <property type="entry name" value="P-loop containing nucleotide triphosphate hydrolases"/>
    <property type="match status" value="1"/>
</dbReference>
<evidence type="ECO:0000256" key="3">
    <source>
        <dbReference type="ARBA" id="ARBA00019010"/>
    </source>
</evidence>
<evidence type="ECO:0000256" key="8">
    <source>
        <dbReference type="ARBA" id="ARBA00022840"/>
    </source>
</evidence>
<dbReference type="GO" id="GO:0046872">
    <property type="term" value="F:metal ion binding"/>
    <property type="evidence" value="ECO:0007669"/>
    <property type="project" value="UniProtKB-KW"/>
</dbReference>
<evidence type="ECO:0000256" key="1">
    <source>
        <dbReference type="ARBA" id="ARBA00004496"/>
    </source>
</evidence>
<evidence type="ECO:0000256" key="6">
    <source>
        <dbReference type="ARBA" id="ARBA00022723"/>
    </source>
</evidence>
<accession>A0A4S4BLM5</accession>
<keyword evidence="9" id="KW-0460">Magnesium</keyword>
<dbReference type="GO" id="GO:0005737">
    <property type="term" value="C:cytoplasm"/>
    <property type="evidence" value="ECO:0007669"/>
    <property type="project" value="UniProtKB-SubCell"/>
</dbReference>
<evidence type="ECO:0000256" key="2">
    <source>
        <dbReference type="ARBA" id="ARBA00007599"/>
    </source>
</evidence>
<dbReference type="Pfam" id="PF02367">
    <property type="entry name" value="TsaE"/>
    <property type="match status" value="1"/>
</dbReference>
<dbReference type="Proteomes" id="UP000310636">
    <property type="component" value="Unassembled WGS sequence"/>
</dbReference>
<dbReference type="GO" id="GO:0016740">
    <property type="term" value="F:transferase activity"/>
    <property type="evidence" value="ECO:0007669"/>
    <property type="project" value="UniProtKB-KW"/>
</dbReference>